<evidence type="ECO:0000259" key="1">
    <source>
        <dbReference type="Pfam" id="PF01764"/>
    </source>
</evidence>
<dbReference type="AlphaFoldDB" id="A0A1X6NRB4"/>
<protein>
    <recommendedName>
        <fullName evidence="1">Fungal lipase-type domain-containing protein</fullName>
    </recommendedName>
</protein>
<gene>
    <name evidence="2" type="ORF">BU14_0586s0004</name>
</gene>
<dbReference type="Proteomes" id="UP000218209">
    <property type="component" value="Unassembled WGS sequence"/>
</dbReference>
<dbReference type="InterPro" id="IPR051218">
    <property type="entry name" value="Sec_MonoDiacylglyc_Lipase"/>
</dbReference>
<dbReference type="GO" id="GO:0006629">
    <property type="term" value="P:lipid metabolic process"/>
    <property type="evidence" value="ECO:0007669"/>
    <property type="project" value="InterPro"/>
</dbReference>
<organism evidence="2 3">
    <name type="scientific">Porphyra umbilicalis</name>
    <name type="common">Purple laver</name>
    <name type="synonym">Red alga</name>
    <dbReference type="NCBI Taxonomy" id="2786"/>
    <lineage>
        <taxon>Eukaryota</taxon>
        <taxon>Rhodophyta</taxon>
        <taxon>Bangiophyceae</taxon>
        <taxon>Bangiales</taxon>
        <taxon>Bangiaceae</taxon>
        <taxon>Porphyra</taxon>
    </lineage>
</organism>
<dbReference type="Pfam" id="PF01764">
    <property type="entry name" value="Lipase_3"/>
    <property type="match status" value="1"/>
</dbReference>
<dbReference type="InterPro" id="IPR029058">
    <property type="entry name" value="AB_hydrolase_fold"/>
</dbReference>
<name>A0A1X6NRB4_PORUM</name>
<reference evidence="2 3" key="1">
    <citation type="submission" date="2017-03" db="EMBL/GenBank/DDBJ databases">
        <title>WGS assembly of Porphyra umbilicalis.</title>
        <authorList>
            <person name="Brawley S.H."/>
            <person name="Blouin N.A."/>
            <person name="Ficko-Blean E."/>
            <person name="Wheeler G.L."/>
            <person name="Lohr M."/>
            <person name="Goodson H.V."/>
            <person name="Jenkins J.W."/>
            <person name="Blaby-Haas C.E."/>
            <person name="Helliwell K.E."/>
            <person name="Chan C."/>
            <person name="Marriage T."/>
            <person name="Bhattacharya D."/>
            <person name="Klein A.S."/>
            <person name="Badis Y."/>
            <person name="Brodie J."/>
            <person name="Cao Y."/>
            <person name="Collen J."/>
            <person name="Dittami S.M."/>
            <person name="Gachon C.M."/>
            <person name="Green B.R."/>
            <person name="Karpowicz S."/>
            <person name="Kim J.W."/>
            <person name="Kudahl U."/>
            <person name="Lin S."/>
            <person name="Michel G."/>
            <person name="Mittag M."/>
            <person name="Olson B.J."/>
            <person name="Pangilinan J."/>
            <person name="Peng Y."/>
            <person name="Qiu H."/>
            <person name="Shu S."/>
            <person name="Singer J.T."/>
            <person name="Smith A.G."/>
            <person name="Sprecher B.N."/>
            <person name="Wagner V."/>
            <person name="Wang W."/>
            <person name="Wang Z.-Y."/>
            <person name="Yan J."/>
            <person name="Yarish C."/>
            <person name="Zoeuner-Riek S."/>
            <person name="Zhuang Y."/>
            <person name="Zou Y."/>
            <person name="Lindquist E.A."/>
            <person name="Grimwood J."/>
            <person name="Barry K."/>
            <person name="Rokhsar D.S."/>
            <person name="Schmutz J."/>
            <person name="Stiller J.W."/>
            <person name="Grossman A.R."/>
            <person name="Prochnik S.E."/>
        </authorList>
    </citation>
    <scope>NUCLEOTIDE SEQUENCE [LARGE SCALE GENOMIC DNA]</scope>
    <source>
        <strain evidence="2">4086291</strain>
    </source>
</reference>
<feature type="domain" description="Fungal lipase-type" evidence="1">
    <location>
        <begin position="186"/>
        <end position="332"/>
    </location>
</feature>
<dbReference type="Gene3D" id="3.40.50.1820">
    <property type="entry name" value="alpha/beta hydrolase"/>
    <property type="match status" value="1"/>
</dbReference>
<dbReference type="OrthoDB" id="2123913at2759"/>
<accession>A0A1X6NRB4</accession>
<sequence length="414" mass="44171">MANPVAADGTGAADVAPLPVQEVAAMIKSLSDNRFPDDQRAAFVQAQQDLQADVVASGGTTEQRAEVEGLARALTVPVKPVEEAASRYEQSFLDSTFVPGEHINDRLPDVVHIALPVVSLITSIPSNADRLQTRPPDVGARVRAALARRSLCGGTYTPVGGTAVGAGPVLIVRYESTNRARVVLLVVPRSSRNVTAWQRDLQKRLTTPPQVWGLPHGALVHAGFLAVASELLKTTLFSQIEDEVVRHARAFPGGPQMEVVWAGHSLGAALSSLLATVPSHRATTPGMRTIKSTLVTFGGPRVGNNITQSTIAARTIHTCVNTALDPVPGVPRRSGVTLYSAAQGDKYWALHAPKDGAAALQPSTADTTDKDSNRLTVAEMRRFLSTEHPLDNYLMRMIESHKQVMVPVSNGVAR</sequence>
<dbReference type="InterPro" id="IPR002921">
    <property type="entry name" value="Fungal_lipase-type"/>
</dbReference>
<keyword evidence="3" id="KW-1185">Reference proteome</keyword>
<dbReference type="SUPFAM" id="SSF53474">
    <property type="entry name" value="alpha/beta-Hydrolases"/>
    <property type="match status" value="1"/>
</dbReference>
<dbReference type="PANTHER" id="PTHR45856">
    <property type="entry name" value="ALPHA/BETA-HYDROLASES SUPERFAMILY PROTEIN"/>
    <property type="match status" value="1"/>
</dbReference>
<proteinExistence type="predicted"/>
<evidence type="ECO:0000313" key="3">
    <source>
        <dbReference type="Proteomes" id="UP000218209"/>
    </source>
</evidence>
<evidence type="ECO:0000313" key="2">
    <source>
        <dbReference type="EMBL" id="OSX71151.1"/>
    </source>
</evidence>
<dbReference type="EMBL" id="KV919164">
    <property type="protein sequence ID" value="OSX71151.1"/>
    <property type="molecule type" value="Genomic_DNA"/>
</dbReference>
<dbReference type="PANTHER" id="PTHR45856:SF24">
    <property type="entry name" value="FUNGAL LIPASE-LIKE DOMAIN-CONTAINING PROTEIN"/>
    <property type="match status" value="1"/>
</dbReference>